<feature type="repeat" description="WD" evidence="7">
    <location>
        <begin position="193"/>
        <end position="225"/>
    </location>
</feature>
<dbReference type="GO" id="GO:0005730">
    <property type="term" value="C:nucleolus"/>
    <property type="evidence" value="ECO:0007669"/>
    <property type="project" value="UniProtKB-SubCell"/>
</dbReference>
<dbReference type="PROSITE" id="PS00678">
    <property type="entry name" value="WD_REPEATS_1"/>
    <property type="match status" value="1"/>
</dbReference>
<feature type="repeat" description="WD" evidence="7">
    <location>
        <begin position="337"/>
        <end position="379"/>
    </location>
</feature>
<dbReference type="Proteomes" id="UP000192223">
    <property type="component" value="Unplaced"/>
</dbReference>
<accession>A0A1W4WZ08</accession>
<dbReference type="KEGG" id="apln:108737419"/>
<dbReference type="InterPro" id="IPR020472">
    <property type="entry name" value="WD40_PAC1"/>
</dbReference>
<dbReference type="GeneID" id="108737419"/>
<dbReference type="SUPFAM" id="SSF50978">
    <property type="entry name" value="WD40 repeat-like"/>
    <property type="match status" value="1"/>
</dbReference>
<reference evidence="10" key="1">
    <citation type="submission" date="2025-08" db="UniProtKB">
        <authorList>
            <consortium name="RefSeq"/>
        </authorList>
    </citation>
    <scope>IDENTIFICATION</scope>
    <source>
        <tissue evidence="10">Entire body</tissue>
    </source>
</reference>
<dbReference type="RefSeq" id="XP_018325752.1">
    <property type="nucleotide sequence ID" value="XM_018470250.2"/>
</dbReference>
<dbReference type="Gene3D" id="2.130.10.10">
    <property type="entry name" value="YVTN repeat-like/Quinoprotein amine dehydrogenase"/>
    <property type="match status" value="2"/>
</dbReference>
<comment type="similarity">
    <text evidence="6">Belongs to the WD repeat WDR12/YTM1 family.</text>
</comment>
<dbReference type="FunCoup" id="A0A1W4WZ08">
    <property type="interactions" value="1732"/>
</dbReference>
<keyword evidence="2 6" id="KW-0698">rRNA processing</keyword>
<dbReference type="STRING" id="224129.A0A1W4WZ08"/>
<gene>
    <name evidence="10" type="primary">LOC108737419</name>
</gene>
<dbReference type="PROSITE" id="PS50082">
    <property type="entry name" value="WD_REPEATS_2"/>
    <property type="match status" value="4"/>
</dbReference>
<evidence type="ECO:0000256" key="6">
    <source>
        <dbReference type="HAMAP-Rule" id="MF_03029"/>
    </source>
</evidence>
<dbReference type="OrthoDB" id="10251381at2759"/>
<dbReference type="PROSITE" id="PS50294">
    <property type="entry name" value="WD_REPEATS_REGION"/>
    <property type="match status" value="4"/>
</dbReference>
<feature type="repeat" description="WD" evidence="7">
    <location>
        <begin position="252"/>
        <end position="285"/>
    </location>
</feature>
<evidence type="ECO:0000313" key="10">
    <source>
        <dbReference type="RefSeq" id="XP_018325752.1"/>
    </source>
</evidence>
<keyword evidence="3 7" id="KW-0853">WD repeat</keyword>
<dbReference type="Pfam" id="PF08154">
    <property type="entry name" value="NLE"/>
    <property type="match status" value="1"/>
</dbReference>
<keyword evidence="9" id="KW-1185">Reference proteome</keyword>
<dbReference type="InterPro" id="IPR001680">
    <property type="entry name" value="WD40_rpt"/>
</dbReference>
<organism evidence="9 10">
    <name type="scientific">Agrilus planipennis</name>
    <name type="common">Emerald ash borer</name>
    <name type="synonym">Agrilus marcopoli</name>
    <dbReference type="NCBI Taxonomy" id="224129"/>
    <lineage>
        <taxon>Eukaryota</taxon>
        <taxon>Metazoa</taxon>
        <taxon>Ecdysozoa</taxon>
        <taxon>Arthropoda</taxon>
        <taxon>Hexapoda</taxon>
        <taxon>Insecta</taxon>
        <taxon>Pterygota</taxon>
        <taxon>Neoptera</taxon>
        <taxon>Endopterygota</taxon>
        <taxon>Coleoptera</taxon>
        <taxon>Polyphaga</taxon>
        <taxon>Elateriformia</taxon>
        <taxon>Buprestoidea</taxon>
        <taxon>Buprestidae</taxon>
        <taxon>Agrilinae</taxon>
        <taxon>Agrilus</taxon>
    </lineage>
</organism>
<sequence>MENIDPSSESQLHIRLITKQEQYAVPDIPYSVPATIDTIGLNTLLNALLKEHSDQHKKQEFDFIVNGELLRVLLVDHLQEYGLSVEDIVTIEYIQRTPPPQPEDALLHDDWISGIQVNGNWILTGCYDNTVNVWSIHGKHQASVSGHTEPVKAVHWLIPEDPSAGFATVSHDLTGVLWHWEPGSKEIHPCIALRGHERPIECLGINTERQRIVTGGWDTHLKVWSSSLEHDTEEPAHKRFKGMSSRVPLFTLLGHKEAITSVQWIDTNEVCTVSMDHTIRLWDMELCGLKNEIMGQKAFLGASWSPLSKSLITCSADTRIRLYDPRSVEGTICKTTFVSHTLWVTAVAWAQHDEHLFMSGGYDESVKLWDTRSPKAPLYELSGHEGKVLCVDWSNPKHLVSGGTDNSVHIFKNKKTT</sequence>
<dbReference type="PANTHER" id="PTHR19855">
    <property type="entry name" value="WD40 REPEAT PROTEIN 12, 37"/>
    <property type="match status" value="1"/>
</dbReference>
<evidence type="ECO:0000256" key="1">
    <source>
        <dbReference type="ARBA" id="ARBA00022517"/>
    </source>
</evidence>
<evidence type="ECO:0000256" key="5">
    <source>
        <dbReference type="ARBA" id="ARBA00023242"/>
    </source>
</evidence>
<evidence type="ECO:0000313" key="9">
    <source>
        <dbReference type="Proteomes" id="UP000192223"/>
    </source>
</evidence>
<dbReference type="AlphaFoldDB" id="A0A1W4WZ08"/>
<evidence type="ECO:0000256" key="2">
    <source>
        <dbReference type="ARBA" id="ARBA00022552"/>
    </source>
</evidence>
<dbReference type="HAMAP" id="MF_03029">
    <property type="entry name" value="WDR12"/>
    <property type="match status" value="1"/>
</dbReference>
<keyword evidence="5 6" id="KW-0539">Nucleus</keyword>
<dbReference type="GO" id="GO:0030687">
    <property type="term" value="C:preribosome, large subunit precursor"/>
    <property type="evidence" value="ECO:0007669"/>
    <property type="project" value="UniProtKB-UniRule"/>
</dbReference>
<proteinExistence type="inferred from homology"/>
<comment type="function">
    <text evidence="6">Required for maturation of ribosomal RNAs and formation of the large ribosomal subunit.</text>
</comment>
<evidence type="ECO:0000256" key="3">
    <source>
        <dbReference type="ARBA" id="ARBA00022574"/>
    </source>
</evidence>
<evidence type="ECO:0000259" key="8">
    <source>
        <dbReference type="Pfam" id="PF08154"/>
    </source>
</evidence>
<feature type="domain" description="NLE" evidence="8">
    <location>
        <begin position="13"/>
        <end position="78"/>
    </location>
</feature>
<dbReference type="InParanoid" id="A0A1W4WZ08"/>
<dbReference type="InterPro" id="IPR036322">
    <property type="entry name" value="WD40_repeat_dom_sf"/>
</dbReference>
<evidence type="ECO:0000256" key="7">
    <source>
        <dbReference type="PROSITE-ProRule" id="PRU00221"/>
    </source>
</evidence>
<dbReference type="InterPro" id="IPR028599">
    <property type="entry name" value="WDR12/Ytm1"/>
</dbReference>
<dbReference type="Pfam" id="PF00400">
    <property type="entry name" value="WD40"/>
    <property type="match status" value="6"/>
</dbReference>
<keyword evidence="1 6" id="KW-0690">Ribosome biogenesis</keyword>
<feature type="repeat" description="WD" evidence="7">
    <location>
        <begin position="381"/>
        <end position="417"/>
    </location>
</feature>
<dbReference type="GO" id="GO:0005654">
    <property type="term" value="C:nucleoplasm"/>
    <property type="evidence" value="ECO:0007669"/>
    <property type="project" value="UniProtKB-SubCell"/>
</dbReference>
<dbReference type="GO" id="GO:0043021">
    <property type="term" value="F:ribonucleoprotein complex binding"/>
    <property type="evidence" value="ECO:0007669"/>
    <property type="project" value="UniProtKB-UniRule"/>
</dbReference>
<protein>
    <recommendedName>
        <fullName evidence="6">Ribosome biogenesis protein WDR12 homolog</fullName>
    </recommendedName>
</protein>
<dbReference type="SMART" id="SM00320">
    <property type="entry name" value="WD40"/>
    <property type="match status" value="7"/>
</dbReference>
<dbReference type="InterPro" id="IPR019775">
    <property type="entry name" value="WD40_repeat_CS"/>
</dbReference>
<comment type="subcellular location">
    <subcellularLocation>
        <location evidence="6">Nucleus</location>
        <location evidence="6">Nucleolus</location>
    </subcellularLocation>
    <subcellularLocation>
        <location evidence="6">Nucleus</location>
        <location evidence="6">Nucleoplasm</location>
    </subcellularLocation>
</comment>
<dbReference type="CDD" id="cd00200">
    <property type="entry name" value="WD40"/>
    <property type="match status" value="1"/>
</dbReference>
<name>A0A1W4WZ08_AGRPL</name>
<dbReference type="InterPro" id="IPR012972">
    <property type="entry name" value="NLE"/>
</dbReference>
<dbReference type="PANTHER" id="PTHR19855:SF11">
    <property type="entry name" value="RIBOSOME BIOGENESIS PROTEIN WDR12"/>
    <property type="match status" value="1"/>
</dbReference>
<dbReference type="FunFam" id="2.130.10.10:FF:001898">
    <property type="entry name" value="Ribosome biogenesis protein WDR12 homolog"/>
    <property type="match status" value="1"/>
</dbReference>
<keyword evidence="4" id="KW-0677">Repeat</keyword>
<evidence type="ECO:0000256" key="4">
    <source>
        <dbReference type="ARBA" id="ARBA00022737"/>
    </source>
</evidence>
<dbReference type="GO" id="GO:0000463">
    <property type="term" value="P:maturation of LSU-rRNA from tricistronic rRNA transcript (SSU-rRNA, 5.8S rRNA, LSU-rRNA)"/>
    <property type="evidence" value="ECO:0007669"/>
    <property type="project" value="UniProtKB-UniRule"/>
</dbReference>
<dbReference type="PRINTS" id="PR00320">
    <property type="entry name" value="GPROTEINBRPT"/>
</dbReference>
<dbReference type="GO" id="GO:0000466">
    <property type="term" value="P:maturation of 5.8S rRNA from tricistronic rRNA transcript (SSU-rRNA, 5.8S rRNA, LSU-rRNA)"/>
    <property type="evidence" value="ECO:0007669"/>
    <property type="project" value="UniProtKB-UniRule"/>
</dbReference>
<dbReference type="InterPro" id="IPR015943">
    <property type="entry name" value="WD40/YVTN_repeat-like_dom_sf"/>
</dbReference>